<protein>
    <submittedName>
        <fullName evidence="1">Uncharacterized protein</fullName>
    </submittedName>
</protein>
<comment type="caution">
    <text evidence="1">The sequence shown here is derived from an EMBL/GenBank/DDBJ whole genome shotgun (WGS) entry which is preliminary data.</text>
</comment>
<dbReference type="Proteomes" id="UP001420932">
    <property type="component" value="Unassembled WGS sequence"/>
</dbReference>
<keyword evidence="2" id="KW-1185">Reference proteome</keyword>
<evidence type="ECO:0000313" key="1">
    <source>
        <dbReference type="EMBL" id="KAK9127743.1"/>
    </source>
</evidence>
<gene>
    <name evidence="1" type="ORF">Syun_016540</name>
</gene>
<accession>A0AAP0J7J3</accession>
<reference evidence="1 2" key="1">
    <citation type="submission" date="2024-01" db="EMBL/GenBank/DDBJ databases">
        <title>Genome assemblies of Stephania.</title>
        <authorList>
            <person name="Yang L."/>
        </authorList>
    </citation>
    <scope>NUCLEOTIDE SEQUENCE [LARGE SCALE GENOMIC DNA]</scope>
    <source>
        <strain evidence="1">YNDBR</strain>
        <tissue evidence="1">Leaf</tissue>
    </source>
</reference>
<dbReference type="AlphaFoldDB" id="A0AAP0J7J3"/>
<evidence type="ECO:0000313" key="2">
    <source>
        <dbReference type="Proteomes" id="UP001420932"/>
    </source>
</evidence>
<sequence length="94" mass="10187">MSSLASYGSSRSVLVSEEDEDDELFEIDLKVVDNIPPPLYLEGYFTRTSSALLANCLLPLAVISSAVPADSFGGKGIEEVSRVVMMFEIKPTVQ</sequence>
<organism evidence="1 2">
    <name type="scientific">Stephania yunnanensis</name>
    <dbReference type="NCBI Taxonomy" id="152371"/>
    <lineage>
        <taxon>Eukaryota</taxon>
        <taxon>Viridiplantae</taxon>
        <taxon>Streptophyta</taxon>
        <taxon>Embryophyta</taxon>
        <taxon>Tracheophyta</taxon>
        <taxon>Spermatophyta</taxon>
        <taxon>Magnoliopsida</taxon>
        <taxon>Ranunculales</taxon>
        <taxon>Menispermaceae</taxon>
        <taxon>Menispermoideae</taxon>
        <taxon>Cissampelideae</taxon>
        <taxon>Stephania</taxon>
    </lineage>
</organism>
<name>A0AAP0J7J3_9MAGN</name>
<proteinExistence type="predicted"/>
<dbReference type="EMBL" id="JBBNAF010000007">
    <property type="protein sequence ID" value="KAK9127743.1"/>
    <property type="molecule type" value="Genomic_DNA"/>
</dbReference>